<dbReference type="PANTHER" id="PTHR42924">
    <property type="entry name" value="EXONUCLEASE"/>
    <property type="match status" value="1"/>
</dbReference>
<dbReference type="OrthoDB" id="9804333at2"/>
<dbReference type="InterPro" id="IPR016195">
    <property type="entry name" value="Pol/histidinol_Pase-like"/>
</dbReference>
<protein>
    <recommendedName>
        <fullName evidence="1">Polymerase/histidinol phosphatase N-terminal domain-containing protein</fullName>
    </recommendedName>
</protein>
<dbReference type="SMART" id="SM00481">
    <property type="entry name" value="POLIIIAc"/>
    <property type="match status" value="1"/>
</dbReference>
<dbReference type="Gene3D" id="3.20.20.140">
    <property type="entry name" value="Metal-dependent hydrolases"/>
    <property type="match status" value="1"/>
</dbReference>
<name>A0A3D9RUN2_9BACL</name>
<reference evidence="2 3" key="1">
    <citation type="submission" date="2018-08" db="EMBL/GenBank/DDBJ databases">
        <title>Genomic Encyclopedia of Type Strains, Phase III (KMG-III): the genomes of soil and plant-associated and newly described type strains.</title>
        <authorList>
            <person name="Whitman W."/>
        </authorList>
    </citation>
    <scope>NUCLEOTIDE SEQUENCE [LARGE SCALE GENOMIC DNA]</scope>
    <source>
        <strain evidence="2 3">CGMCC 1.10966</strain>
    </source>
</reference>
<organism evidence="2 3">
    <name type="scientific">Paenibacillus taihuensis</name>
    <dbReference type="NCBI Taxonomy" id="1156355"/>
    <lineage>
        <taxon>Bacteria</taxon>
        <taxon>Bacillati</taxon>
        <taxon>Bacillota</taxon>
        <taxon>Bacilli</taxon>
        <taxon>Bacillales</taxon>
        <taxon>Paenibacillaceae</taxon>
        <taxon>Paenibacillus</taxon>
    </lineage>
</organism>
<dbReference type="RefSeq" id="WP_116190186.1">
    <property type="nucleotide sequence ID" value="NZ_QTTN01000019.1"/>
</dbReference>
<dbReference type="EMBL" id="QTTN01000019">
    <property type="protein sequence ID" value="REE81254.1"/>
    <property type="molecule type" value="Genomic_DNA"/>
</dbReference>
<evidence type="ECO:0000313" key="3">
    <source>
        <dbReference type="Proteomes" id="UP000256304"/>
    </source>
</evidence>
<dbReference type="GO" id="GO:0035312">
    <property type="term" value="F:5'-3' DNA exonuclease activity"/>
    <property type="evidence" value="ECO:0007669"/>
    <property type="project" value="TreeGrafter"/>
</dbReference>
<dbReference type="SUPFAM" id="SSF89550">
    <property type="entry name" value="PHP domain-like"/>
    <property type="match status" value="1"/>
</dbReference>
<evidence type="ECO:0000259" key="1">
    <source>
        <dbReference type="SMART" id="SM00481"/>
    </source>
</evidence>
<dbReference type="PANTHER" id="PTHR42924:SF11">
    <property type="entry name" value="POLYMERASE_HISTIDINOL PHOSPHATASE N-TERMINAL DOMAIN-CONTAINING PROTEIN"/>
    <property type="match status" value="1"/>
</dbReference>
<accession>A0A3D9RUN2</accession>
<dbReference type="InterPro" id="IPR003141">
    <property type="entry name" value="Pol/His_phosphatase_N"/>
</dbReference>
<proteinExistence type="predicted"/>
<evidence type="ECO:0000313" key="2">
    <source>
        <dbReference type="EMBL" id="REE81254.1"/>
    </source>
</evidence>
<dbReference type="Proteomes" id="UP000256304">
    <property type="component" value="Unassembled WGS sequence"/>
</dbReference>
<feature type="domain" description="Polymerase/histidinol phosphatase N-terminal" evidence="1">
    <location>
        <begin position="16"/>
        <end position="77"/>
    </location>
</feature>
<dbReference type="InterPro" id="IPR052018">
    <property type="entry name" value="PHP_domain"/>
</dbReference>
<gene>
    <name evidence="2" type="ORF">A8990_11989</name>
</gene>
<dbReference type="GO" id="GO:0004534">
    <property type="term" value="F:5'-3' RNA exonuclease activity"/>
    <property type="evidence" value="ECO:0007669"/>
    <property type="project" value="TreeGrafter"/>
</dbReference>
<dbReference type="AlphaFoldDB" id="A0A3D9RUN2"/>
<sequence>MKNIVLIDRSKPVYKGNLHLHTTWSDGRLPAAKVVEAFKAKGYHFICLSDHEIYTRTDEFNSADFITIPGMERGSLNKVPDKDPGYHLGALDDPTEETKLERYEHLQQFPVPIPWKGDHSPQDMIDELRAQATSLFSTIRNGI</sequence>
<keyword evidence="3" id="KW-1185">Reference proteome</keyword>
<comment type="caution">
    <text evidence="2">The sequence shown here is derived from an EMBL/GenBank/DDBJ whole genome shotgun (WGS) entry which is preliminary data.</text>
</comment>